<dbReference type="Proteomes" id="UP000001038">
    <property type="component" value="Chromosome 9"/>
</dbReference>
<sequence length="68" mass="7616">MEHDLRMGLSFWTIAAIVCNSAVGVLIVILFVILYKACKVPSHQDKVPVFVPRLDQKKAEQKYMLAAA</sequence>
<proteinExistence type="predicted"/>
<keyword evidence="1" id="KW-0812">Transmembrane</keyword>
<reference evidence="2 3" key="1">
    <citation type="journal article" date="2007" name="Nature">
        <title>The medaka draft genome and insights into vertebrate genome evolution.</title>
        <authorList>
            <person name="Kasahara M."/>
            <person name="Naruse K."/>
            <person name="Sasaki S."/>
            <person name="Nakatani Y."/>
            <person name="Qu W."/>
            <person name="Ahsan B."/>
            <person name="Yamada T."/>
            <person name="Nagayasu Y."/>
            <person name="Doi K."/>
            <person name="Kasai Y."/>
            <person name="Jindo T."/>
            <person name="Kobayashi D."/>
            <person name="Shimada A."/>
            <person name="Toyoda A."/>
            <person name="Kuroki Y."/>
            <person name="Fujiyama A."/>
            <person name="Sasaki T."/>
            <person name="Shimizu A."/>
            <person name="Asakawa S."/>
            <person name="Shimizu N."/>
            <person name="Hashimoto S."/>
            <person name="Yang J."/>
            <person name="Lee Y."/>
            <person name="Matsushima K."/>
            <person name="Sugano S."/>
            <person name="Sakaizumi M."/>
            <person name="Narita T."/>
            <person name="Ohishi K."/>
            <person name="Haga S."/>
            <person name="Ohta F."/>
            <person name="Nomoto H."/>
            <person name="Nogata K."/>
            <person name="Morishita T."/>
            <person name="Endo T."/>
            <person name="Shin-I T."/>
            <person name="Takeda H."/>
            <person name="Morishita S."/>
            <person name="Kohara Y."/>
        </authorList>
    </citation>
    <scope>NUCLEOTIDE SEQUENCE [LARGE SCALE GENOMIC DNA]</scope>
    <source>
        <strain evidence="2 3">Hd-rR</strain>
    </source>
</reference>
<accession>A0A3B3IFC6</accession>
<evidence type="ECO:0000256" key="1">
    <source>
        <dbReference type="SAM" id="Phobius"/>
    </source>
</evidence>
<keyword evidence="1" id="KW-0472">Membrane</keyword>
<keyword evidence="1" id="KW-1133">Transmembrane helix</keyword>
<name>A0A3B3IFC6_ORYLA</name>
<evidence type="ECO:0000313" key="2">
    <source>
        <dbReference type="Ensembl" id="ENSORLP00000042514.1"/>
    </source>
</evidence>
<feature type="transmembrane region" description="Helical" evidence="1">
    <location>
        <begin position="12"/>
        <end position="35"/>
    </location>
</feature>
<dbReference type="Ensembl" id="ENSORLT00000026961.1">
    <property type="protein sequence ID" value="ENSORLP00000042514.1"/>
    <property type="gene ID" value="ENSORLG00000025017.1"/>
</dbReference>
<dbReference type="InParanoid" id="A0A3B3IFC6"/>
<organism evidence="2 3">
    <name type="scientific">Oryzias latipes</name>
    <name type="common">Japanese rice fish</name>
    <name type="synonym">Japanese killifish</name>
    <dbReference type="NCBI Taxonomy" id="8090"/>
    <lineage>
        <taxon>Eukaryota</taxon>
        <taxon>Metazoa</taxon>
        <taxon>Chordata</taxon>
        <taxon>Craniata</taxon>
        <taxon>Vertebrata</taxon>
        <taxon>Euteleostomi</taxon>
        <taxon>Actinopterygii</taxon>
        <taxon>Neopterygii</taxon>
        <taxon>Teleostei</taxon>
        <taxon>Neoteleostei</taxon>
        <taxon>Acanthomorphata</taxon>
        <taxon>Ovalentaria</taxon>
        <taxon>Atherinomorphae</taxon>
        <taxon>Beloniformes</taxon>
        <taxon>Adrianichthyidae</taxon>
        <taxon>Oryziinae</taxon>
        <taxon>Oryzias</taxon>
    </lineage>
</organism>
<dbReference type="Bgee" id="ENSORLG00000025017">
    <property type="expression patterns" value="Expressed in brain and 11 other cell types or tissues"/>
</dbReference>
<reference evidence="2" key="3">
    <citation type="submission" date="2025-09" db="UniProtKB">
        <authorList>
            <consortium name="Ensembl"/>
        </authorList>
    </citation>
    <scope>IDENTIFICATION</scope>
    <source>
        <strain evidence="2">Hd-rR</strain>
    </source>
</reference>
<protein>
    <submittedName>
        <fullName evidence="2">Uncharacterized protein</fullName>
    </submittedName>
</protein>
<keyword evidence="3" id="KW-1185">Reference proteome</keyword>
<evidence type="ECO:0000313" key="3">
    <source>
        <dbReference type="Proteomes" id="UP000001038"/>
    </source>
</evidence>
<reference evidence="2" key="2">
    <citation type="submission" date="2025-08" db="UniProtKB">
        <authorList>
            <consortium name="Ensembl"/>
        </authorList>
    </citation>
    <scope>IDENTIFICATION</scope>
    <source>
        <strain evidence="2">Hd-rR</strain>
    </source>
</reference>
<dbReference type="AlphaFoldDB" id="A0A3B3IFC6"/>
<dbReference type="GeneTree" id="ENSGT00940000176952"/>